<dbReference type="PANTHER" id="PTHR42928">
    <property type="entry name" value="TRICARBOXYLATE-BINDING PROTEIN"/>
    <property type="match status" value="1"/>
</dbReference>
<keyword evidence="2" id="KW-0732">Signal</keyword>
<feature type="signal peptide" evidence="2">
    <location>
        <begin position="1"/>
        <end position="28"/>
    </location>
</feature>
<evidence type="ECO:0000313" key="4">
    <source>
        <dbReference type="Proteomes" id="UP000257139"/>
    </source>
</evidence>
<evidence type="ECO:0000313" key="3">
    <source>
        <dbReference type="EMBL" id="SPC25584.1"/>
    </source>
</evidence>
<dbReference type="Gene3D" id="3.40.190.150">
    <property type="entry name" value="Bordetella uptake gene, domain 1"/>
    <property type="match status" value="1"/>
</dbReference>
<reference evidence="3 4" key="1">
    <citation type="submission" date="2018-01" db="EMBL/GenBank/DDBJ databases">
        <authorList>
            <person name="Clerissi C."/>
        </authorList>
    </citation>
    <scope>NUCLEOTIDE SEQUENCE [LARGE SCALE GENOMIC DNA]</scope>
    <source>
        <strain evidence="3">Cupriavidus taiwanensis STM 6021</strain>
    </source>
</reference>
<evidence type="ECO:0000256" key="2">
    <source>
        <dbReference type="SAM" id="SignalP"/>
    </source>
</evidence>
<dbReference type="InterPro" id="IPR005064">
    <property type="entry name" value="BUG"/>
</dbReference>
<protein>
    <recommendedName>
        <fullName evidence="5">Extra-cytoplasmic solute receptor</fullName>
    </recommendedName>
</protein>
<evidence type="ECO:0008006" key="5">
    <source>
        <dbReference type="Google" id="ProtNLM"/>
    </source>
</evidence>
<dbReference type="EMBL" id="OGUU01000045">
    <property type="protein sequence ID" value="SPC25584.1"/>
    <property type="molecule type" value="Genomic_DNA"/>
</dbReference>
<sequence length="332" mass="34668">MKLMSGIARSLAAFFCVGATLVTNSTFADEAANYPNKPVKIVVPYAAGGSTDLLARMLGEKISARLGQPFIVENRPGAAANIAAAYVAKSPADGYTLLLGTSAALAVNPILYKGLTYSPSKDFRPVVLATLLPGVVVVNQSTPVKTFKELAPYLASKGDAVSFASNGVGTPPHLGGELYKKLANLPSLVHVPYQGGGPALAGLVGNQTTMMVAAAPEVLPLIKAGKLRPLAIASTKRLTQLPDVPTAEEVGMQRFDVVLWYAFVAPAATPTPIVAKLNAAFNEALMDPQVKTRLTDMGYEVAGGAPAVLDSKMKSEAAFWAKVIKDANITMD</sequence>
<evidence type="ECO:0000256" key="1">
    <source>
        <dbReference type="ARBA" id="ARBA00006987"/>
    </source>
</evidence>
<accession>A0A7Z7JFF0</accession>
<dbReference type="PANTHER" id="PTHR42928:SF5">
    <property type="entry name" value="BLR1237 PROTEIN"/>
    <property type="match status" value="1"/>
</dbReference>
<dbReference type="RefSeq" id="WP_232348042.1">
    <property type="nucleotide sequence ID" value="NZ_OFSW01000032.1"/>
</dbReference>
<dbReference type="Pfam" id="PF03401">
    <property type="entry name" value="TctC"/>
    <property type="match status" value="1"/>
</dbReference>
<comment type="caution">
    <text evidence="3">The sequence shown here is derived from an EMBL/GenBank/DDBJ whole genome shotgun (WGS) entry which is preliminary data.</text>
</comment>
<proteinExistence type="inferred from homology"/>
<dbReference type="InterPro" id="IPR042100">
    <property type="entry name" value="Bug_dom1"/>
</dbReference>
<gene>
    <name evidence="3" type="ORF">CBM2594_U10085</name>
</gene>
<dbReference type="AlphaFoldDB" id="A0A7Z7JFF0"/>
<dbReference type="Gene3D" id="3.40.190.10">
    <property type="entry name" value="Periplasmic binding protein-like II"/>
    <property type="match status" value="1"/>
</dbReference>
<dbReference type="Proteomes" id="UP000257139">
    <property type="component" value="Unassembled WGS sequence"/>
</dbReference>
<organism evidence="3 4">
    <name type="scientific">Cupriavidus taiwanensis</name>
    <dbReference type="NCBI Taxonomy" id="164546"/>
    <lineage>
        <taxon>Bacteria</taxon>
        <taxon>Pseudomonadati</taxon>
        <taxon>Pseudomonadota</taxon>
        <taxon>Betaproteobacteria</taxon>
        <taxon>Burkholderiales</taxon>
        <taxon>Burkholderiaceae</taxon>
        <taxon>Cupriavidus</taxon>
    </lineage>
</organism>
<feature type="chain" id="PRO_5031525214" description="Extra-cytoplasmic solute receptor" evidence="2">
    <location>
        <begin position="29"/>
        <end position="332"/>
    </location>
</feature>
<name>A0A7Z7JFF0_9BURK</name>
<dbReference type="SUPFAM" id="SSF53850">
    <property type="entry name" value="Periplasmic binding protein-like II"/>
    <property type="match status" value="1"/>
</dbReference>
<comment type="similarity">
    <text evidence="1">Belongs to the UPF0065 (bug) family.</text>
</comment>
<dbReference type="CDD" id="cd13578">
    <property type="entry name" value="PBP2_Bug27"/>
    <property type="match status" value="1"/>
</dbReference>
<dbReference type="PIRSF" id="PIRSF017082">
    <property type="entry name" value="YflP"/>
    <property type="match status" value="1"/>
</dbReference>